<organism evidence="1 2">
    <name type="scientific">Aspergillus glaucus CBS 516.65</name>
    <dbReference type="NCBI Taxonomy" id="1160497"/>
    <lineage>
        <taxon>Eukaryota</taxon>
        <taxon>Fungi</taxon>
        <taxon>Dikarya</taxon>
        <taxon>Ascomycota</taxon>
        <taxon>Pezizomycotina</taxon>
        <taxon>Eurotiomycetes</taxon>
        <taxon>Eurotiomycetidae</taxon>
        <taxon>Eurotiales</taxon>
        <taxon>Aspergillaceae</taxon>
        <taxon>Aspergillus</taxon>
        <taxon>Aspergillus subgen. Aspergillus</taxon>
    </lineage>
</organism>
<dbReference type="STRING" id="1160497.A0A1L9V8C7"/>
<reference evidence="2" key="1">
    <citation type="journal article" date="2017" name="Genome Biol.">
        <title>Comparative genomics reveals high biological diversity and specific adaptations in the industrially and medically important fungal genus Aspergillus.</title>
        <authorList>
            <person name="de Vries R.P."/>
            <person name="Riley R."/>
            <person name="Wiebenga A."/>
            <person name="Aguilar-Osorio G."/>
            <person name="Amillis S."/>
            <person name="Uchima C.A."/>
            <person name="Anderluh G."/>
            <person name="Asadollahi M."/>
            <person name="Askin M."/>
            <person name="Barry K."/>
            <person name="Battaglia E."/>
            <person name="Bayram O."/>
            <person name="Benocci T."/>
            <person name="Braus-Stromeyer S.A."/>
            <person name="Caldana C."/>
            <person name="Canovas D."/>
            <person name="Cerqueira G.C."/>
            <person name="Chen F."/>
            <person name="Chen W."/>
            <person name="Choi C."/>
            <person name="Clum A."/>
            <person name="Dos Santos R.A."/>
            <person name="Damasio A.R."/>
            <person name="Diallinas G."/>
            <person name="Emri T."/>
            <person name="Fekete E."/>
            <person name="Flipphi M."/>
            <person name="Freyberg S."/>
            <person name="Gallo A."/>
            <person name="Gournas C."/>
            <person name="Habgood R."/>
            <person name="Hainaut M."/>
            <person name="Harispe M.L."/>
            <person name="Henrissat B."/>
            <person name="Hilden K.S."/>
            <person name="Hope R."/>
            <person name="Hossain A."/>
            <person name="Karabika E."/>
            <person name="Karaffa L."/>
            <person name="Karanyi Z."/>
            <person name="Krasevec N."/>
            <person name="Kuo A."/>
            <person name="Kusch H."/>
            <person name="LaButti K."/>
            <person name="Lagendijk E.L."/>
            <person name="Lapidus A."/>
            <person name="Levasseur A."/>
            <person name="Lindquist E."/>
            <person name="Lipzen A."/>
            <person name="Logrieco A.F."/>
            <person name="MacCabe A."/>
            <person name="Maekelae M.R."/>
            <person name="Malavazi I."/>
            <person name="Melin P."/>
            <person name="Meyer V."/>
            <person name="Mielnichuk N."/>
            <person name="Miskei M."/>
            <person name="Molnar A.P."/>
            <person name="Mule G."/>
            <person name="Ngan C.Y."/>
            <person name="Orejas M."/>
            <person name="Orosz E."/>
            <person name="Ouedraogo J.P."/>
            <person name="Overkamp K.M."/>
            <person name="Park H.-S."/>
            <person name="Perrone G."/>
            <person name="Piumi F."/>
            <person name="Punt P.J."/>
            <person name="Ram A.F."/>
            <person name="Ramon A."/>
            <person name="Rauscher S."/>
            <person name="Record E."/>
            <person name="Riano-Pachon D.M."/>
            <person name="Robert V."/>
            <person name="Roehrig J."/>
            <person name="Ruller R."/>
            <person name="Salamov A."/>
            <person name="Salih N.S."/>
            <person name="Samson R.A."/>
            <person name="Sandor E."/>
            <person name="Sanguinetti M."/>
            <person name="Schuetze T."/>
            <person name="Sepcic K."/>
            <person name="Shelest E."/>
            <person name="Sherlock G."/>
            <person name="Sophianopoulou V."/>
            <person name="Squina F.M."/>
            <person name="Sun H."/>
            <person name="Susca A."/>
            <person name="Todd R.B."/>
            <person name="Tsang A."/>
            <person name="Unkles S.E."/>
            <person name="van de Wiele N."/>
            <person name="van Rossen-Uffink D."/>
            <person name="Oliveira J.V."/>
            <person name="Vesth T.C."/>
            <person name="Visser J."/>
            <person name="Yu J.-H."/>
            <person name="Zhou M."/>
            <person name="Andersen M.R."/>
            <person name="Archer D.B."/>
            <person name="Baker S.E."/>
            <person name="Benoit I."/>
            <person name="Brakhage A.A."/>
            <person name="Braus G.H."/>
            <person name="Fischer R."/>
            <person name="Frisvad J.C."/>
            <person name="Goldman G.H."/>
            <person name="Houbraken J."/>
            <person name="Oakley B."/>
            <person name="Pocsi I."/>
            <person name="Scazzocchio C."/>
            <person name="Seiboth B."/>
            <person name="vanKuyk P.A."/>
            <person name="Wortman J."/>
            <person name="Dyer P.S."/>
            <person name="Grigoriev I.V."/>
        </authorList>
    </citation>
    <scope>NUCLEOTIDE SEQUENCE [LARGE SCALE GENOMIC DNA]</scope>
    <source>
        <strain evidence="2">CBS 516.65</strain>
    </source>
</reference>
<dbReference type="EMBL" id="KV878912">
    <property type="protein sequence ID" value="OJJ80135.1"/>
    <property type="molecule type" value="Genomic_DNA"/>
</dbReference>
<evidence type="ECO:0000313" key="1">
    <source>
        <dbReference type="EMBL" id="OJJ80135.1"/>
    </source>
</evidence>
<keyword evidence="2" id="KW-1185">Reference proteome</keyword>
<gene>
    <name evidence="1" type="ORF">ASPGLDRAFT_39149</name>
</gene>
<dbReference type="GeneID" id="34461295"/>
<dbReference type="Proteomes" id="UP000184300">
    <property type="component" value="Unassembled WGS sequence"/>
</dbReference>
<name>A0A1L9V8C7_ASPGL</name>
<proteinExistence type="predicted"/>
<dbReference type="OrthoDB" id="2588159at2759"/>
<accession>A0A1L9V8C7</accession>
<dbReference type="RefSeq" id="XP_022396833.1">
    <property type="nucleotide sequence ID" value="XM_022545034.1"/>
</dbReference>
<dbReference type="AlphaFoldDB" id="A0A1L9V8C7"/>
<dbReference type="VEuPathDB" id="FungiDB:ASPGLDRAFT_39149"/>
<sequence length="262" mass="29366">MLSHTQVESNASALAKDVASHWLCDIPGWKIGDLVALVSAEVLSTESKNWSSTSTTGSTSTTYQQLTLNHNTVEDQTDCVSSDGRISLHLASWNHTYRLFAFYQVRTHAKNIEYASKASTNIFDNGSYSVDHFSSRVQRRLSTSGRIAFFQKHDYSLRPHLPLLLSRSNNIGLQSPADSALDCILDTPDQGQGYVNDYHSSLVDGYREYLQTLAEWEHSRLNLQLLAQVLYDFPMDMAANIPFVDAPECESLAFMESIDVCR</sequence>
<protein>
    <submittedName>
        <fullName evidence="1">Uncharacterized protein</fullName>
    </submittedName>
</protein>
<evidence type="ECO:0000313" key="2">
    <source>
        <dbReference type="Proteomes" id="UP000184300"/>
    </source>
</evidence>